<dbReference type="PANTHER" id="PTHR46112">
    <property type="entry name" value="AMINOPEPTIDASE"/>
    <property type="match status" value="1"/>
</dbReference>
<dbReference type="PRINTS" id="PR00599">
    <property type="entry name" value="MAPEPTIDASE"/>
</dbReference>
<sequence>MKERISKLQAELKEAKLDALLINTPENRRYMTGFTGTAGTVLVSQEEAILITDFRYTQQAKKQSPDYRVVEFKDSKLDKINKLLTELKVESLGFEATYENYNTYLNYQEKLDVELKPTESLVKKLRMIKNVDEIEKIKKAVEIADDAFTMIRDFLKVGVVERDVALELELFMKRAGATDNAFKFIVASGERSALPHGVASEKKIEAGDFVTMDFGCVYDGYHSDMTRTVVVGAKPSVKQQEIYEIVLKAQLESIKAIKAGITGKEVDQVARDIITEAGFGDYFGHGLGHAVGLEIHEGPRLSPKGDTVLEAGMVVTVEPGIYLPDWGGVRIEDIVVVTEDGCEILTDSTKELLAIDN</sequence>
<dbReference type="Gene3D" id="3.90.230.10">
    <property type="entry name" value="Creatinase/methionine aminopeptidase superfamily"/>
    <property type="match status" value="1"/>
</dbReference>
<dbReference type="SUPFAM" id="SSF55920">
    <property type="entry name" value="Creatinase/aminopeptidase"/>
    <property type="match status" value="1"/>
</dbReference>
<dbReference type="InterPro" id="IPR036005">
    <property type="entry name" value="Creatinase/aminopeptidase-like"/>
</dbReference>
<organism evidence="6 7">
    <name type="scientific">Orenia metallireducens</name>
    <dbReference type="NCBI Taxonomy" id="1413210"/>
    <lineage>
        <taxon>Bacteria</taxon>
        <taxon>Bacillati</taxon>
        <taxon>Bacillota</taxon>
        <taxon>Clostridia</taxon>
        <taxon>Halanaerobiales</taxon>
        <taxon>Halobacteroidaceae</taxon>
        <taxon>Orenia</taxon>
    </lineage>
</organism>
<dbReference type="InterPro" id="IPR000994">
    <property type="entry name" value="Pept_M24"/>
</dbReference>
<dbReference type="RefSeq" id="WP_068716329.1">
    <property type="nucleotide sequence ID" value="NZ_LWDV01000008.1"/>
</dbReference>
<feature type="domain" description="Creatinase N-terminal" evidence="5">
    <location>
        <begin position="4"/>
        <end position="128"/>
    </location>
</feature>
<dbReference type="GO" id="GO:0004177">
    <property type="term" value="F:aminopeptidase activity"/>
    <property type="evidence" value="ECO:0007669"/>
    <property type="project" value="UniProtKB-ARBA"/>
</dbReference>
<feature type="domain" description="Peptidase M24" evidence="4">
    <location>
        <begin position="135"/>
        <end position="339"/>
    </location>
</feature>
<keyword evidence="7" id="KW-1185">Reference proteome</keyword>
<proteinExistence type="inferred from homology"/>
<dbReference type="GO" id="GO:0008235">
    <property type="term" value="F:metalloexopeptidase activity"/>
    <property type="evidence" value="ECO:0007669"/>
    <property type="project" value="UniProtKB-ARBA"/>
</dbReference>
<keyword evidence="3" id="KW-0378">Hydrolase</keyword>
<dbReference type="Proteomes" id="UP000093514">
    <property type="component" value="Unassembled WGS sequence"/>
</dbReference>
<dbReference type="InterPro" id="IPR000587">
    <property type="entry name" value="Creatinase_N"/>
</dbReference>
<protein>
    <submittedName>
        <fullName evidence="6">Xaa-Pro dipeptidase</fullName>
    </submittedName>
</protein>
<comment type="caution">
    <text evidence="6">The sequence shown here is derived from an EMBL/GenBank/DDBJ whole genome shotgun (WGS) entry which is preliminary data.</text>
</comment>
<reference evidence="7" key="1">
    <citation type="submission" date="2016-07" db="EMBL/GenBank/DDBJ databases">
        <authorList>
            <person name="Florea S."/>
            <person name="Webb J.S."/>
            <person name="Jaromczyk J."/>
            <person name="Schardl C.L."/>
        </authorList>
    </citation>
    <scope>NUCLEOTIDE SEQUENCE [LARGE SCALE GENOMIC DNA]</scope>
    <source>
        <strain evidence="7">Z6</strain>
    </source>
</reference>
<keyword evidence="2" id="KW-0479">Metal-binding</keyword>
<reference evidence="6 7" key="2">
    <citation type="submission" date="2016-08" db="EMBL/GenBank/DDBJ databases">
        <title>Orenia metallireducens sp. nov. strain Z6, a Novel Metal-reducing Firmicute from the Deep Subsurface.</title>
        <authorList>
            <person name="Maxim B.I."/>
            <person name="Kenneth K."/>
            <person name="Flynn T.M."/>
            <person name="Oloughlin E.J."/>
            <person name="Locke R.A."/>
            <person name="Weber J.R."/>
            <person name="Egan S.M."/>
            <person name="Mackie R.I."/>
            <person name="Cann I.K."/>
        </authorList>
    </citation>
    <scope>NUCLEOTIDE SEQUENCE [LARGE SCALE GENOMIC DNA]</scope>
    <source>
        <strain evidence="6 7">Z6</strain>
    </source>
</reference>
<comment type="similarity">
    <text evidence="1">Belongs to the peptidase M24B family.</text>
</comment>
<evidence type="ECO:0000256" key="3">
    <source>
        <dbReference type="ARBA" id="ARBA00022801"/>
    </source>
</evidence>
<dbReference type="Pfam" id="PF00557">
    <property type="entry name" value="Peptidase_M24"/>
    <property type="match status" value="1"/>
</dbReference>
<dbReference type="AlphaFoldDB" id="A0A1C0A9I2"/>
<evidence type="ECO:0000259" key="5">
    <source>
        <dbReference type="Pfam" id="PF01321"/>
    </source>
</evidence>
<evidence type="ECO:0000313" key="6">
    <source>
        <dbReference type="EMBL" id="OCL26936.1"/>
    </source>
</evidence>
<accession>A0A1C0A9I2</accession>
<dbReference type="SUPFAM" id="SSF53092">
    <property type="entry name" value="Creatinase/prolidase N-terminal domain"/>
    <property type="match status" value="1"/>
</dbReference>
<dbReference type="CDD" id="cd01092">
    <property type="entry name" value="APP-like"/>
    <property type="match status" value="1"/>
</dbReference>
<dbReference type="InterPro" id="IPR050659">
    <property type="entry name" value="Peptidase_M24B"/>
</dbReference>
<dbReference type="OrthoDB" id="9806388at2"/>
<dbReference type="Gene3D" id="3.40.350.10">
    <property type="entry name" value="Creatinase/prolidase N-terminal domain"/>
    <property type="match status" value="1"/>
</dbReference>
<dbReference type="Pfam" id="PF01321">
    <property type="entry name" value="Creatinase_N"/>
    <property type="match status" value="1"/>
</dbReference>
<dbReference type="FunFam" id="3.90.230.10:FF:000014">
    <property type="entry name" value="Aminopeptidase P family protein"/>
    <property type="match status" value="1"/>
</dbReference>
<evidence type="ECO:0000313" key="7">
    <source>
        <dbReference type="Proteomes" id="UP000093514"/>
    </source>
</evidence>
<gene>
    <name evidence="6" type="ORF">U472_05465</name>
</gene>
<evidence type="ECO:0000259" key="4">
    <source>
        <dbReference type="Pfam" id="PF00557"/>
    </source>
</evidence>
<dbReference type="InterPro" id="IPR001131">
    <property type="entry name" value="Peptidase_M24B_aminopep-P_CS"/>
</dbReference>
<dbReference type="InterPro" id="IPR001714">
    <property type="entry name" value="Pept_M24_MAP"/>
</dbReference>
<dbReference type="PROSITE" id="PS00491">
    <property type="entry name" value="PROLINE_PEPTIDASE"/>
    <property type="match status" value="1"/>
</dbReference>
<dbReference type="PANTHER" id="PTHR46112:SF3">
    <property type="entry name" value="AMINOPEPTIDASE YPDF"/>
    <property type="match status" value="1"/>
</dbReference>
<evidence type="ECO:0000256" key="2">
    <source>
        <dbReference type="ARBA" id="ARBA00022723"/>
    </source>
</evidence>
<name>A0A1C0A9I2_9FIRM</name>
<dbReference type="InterPro" id="IPR029149">
    <property type="entry name" value="Creatin/AminoP/Spt16_N"/>
</dbReference>
<dbReference type="EMBL" id="LWDV01000008">
    <property type="protein sequence ID" value="OCL26936.1"/>
    <property type="molecule type" value="Genomic_DNA"/>
</dbReference>
<dbReference type="GO" id="GO:0046872">
    <property type="term" value="F:metal ion binding"/>
    <property type="evidence" value="ECO:0007669"/>
    <property type="project" value="UniProtKB-KW"/>
</dbReference>
<evidence type="ECO:0000256" key="1">
    <source>
        <dbReference type="ARBA" id="ARBA00008766"/>
    </source>
</evidence>